<accession>A0AAN9A0N6</accession>
<protein>
    <submittedName>
        <fullName evidence="2">Uncharacterized protein</fullName>
    </submittedName>
</protein>
<feature type="compositionally biased region" description="Acidic residues" evidence="1">
    <location>
        <begin position="10"/>
        <end position="24"/>
    </location>
</feature>
<evidence type="ECO:0000313" key="3">
    <source>
        <dbReference type="Proteomes" id="UP001381693"/>
    </source>
</evidence>
<proteinExistence type="predicted"/>
<dbReference type="AlphaFoldDB" id="A0AAN9A0N6"/>
<sequence length="114" mass="12312">ISTDSSVLDLDIDDVEQSDTESQDETTLNQHLTTEKEGSGKTSRMITPPKTPRLINETPPKTAGSTITVFSSVLPGRGKNLLSEAGLGVNRIMAVPPTIPQNQYWMLPGAVFDD</sequence>
<gene>
    <name evidence="2" type="ORF">SK128_003253</name>
</gene>
<keyword evidence="3" id="KW-1185">Reference proteome</keyword>
<evidence type="ECO:0000313" key="2">
    <source>
        <dbReference type="EMBL" id="KAK7070119.1"/>
    </source>
</evidence>
<dbReference type="Proteomes" id="UP001381693">
    <property type="component" value="Unassembled WGS sequence"/>
</dbReference>
<feature type="non-terminal residue" evidence="2">
    <location>
        <position position="1"/>
    </location>
</feature>
<feature type="region of interest" description="Disordered" evidence="1">
    <location>
        <begin position="1"/>
        <end position="63"/>
    </location>
</feature>
<organism evidence="2 3">
    <name type="scientific">Halocaridina rubra</name>
    <name type="common">Hawaiian red shrimp</name>
    <dbReference type="NCBI Taxonomy" id="373956"/>
    <lineage>
        <taxon>Eukaryota</taxon>
        <taxon>Metazoa</taxon>
        <taxon>Ecdysozoa</taxon>
        <taxon>Arthropoda</taxon>
        <taxon>Crustacea</taxon>
        <taxon>Multicrustacea</taxon>
        <taxon>Malacostraca</taxon>
        <taxon>Eumalacostraca</taxon>
        <taxon>Eucarida</taxon>
        <taxon>Decapoda</taxon>
        <taxon>Pleocyemata</taxon>
        <taxon>Caridea</taxon>
        <taxon>Atyoidea</taxon>
        <taxon>Atyidae</taxon>
        <taxon>Halocaridina</taxon>
    </lineage>
</organism>
<reference evidence="2 3" key="1">
    <citation type="submission" date="2023-11" db="EMBL/GenBank/DDBJ databases">
        <title>Halocaridina rubra genome assembly.</title>
        <authorList>
            <person name="Smith C."/>
        </authorList>
    </citation>
    <scope>NUCLEOTIDE SEQUENCE [LARGE SCALE GENOMIC DNA]</scope>
    <source>
        <strain evidence="2">EP-1</strain>
        <tissue evidence="2">Whole</tissue>
    </source>
</reference>
<name>A0AAN9A0N6_HALRR</name>
<comment type="caution">
    <text evidence="2">The sequence shown here is derived from an EMBL/GenBank/DDBJ whole genome shotgun (WGS) entry which is preliminary data.</text>
</comment>
<dbReference type="EMBL" id="JAXCGZ010015533">
    <property type="protein sequence ID" value="KAK7070119.1"/>
    <property type="molecule type" value="Genomic_DNA"/>
</dbReference>
<evidence type="ECO:0000256" key="1">
    <source>
        <dbReference type="SAM" id="MobiDB-lite"/>
    </source>
</evidence>